<proteinExistence type="inferred from homology"/>
<evidence type="ECO:0000256" key="4">
    <source>
        <dbReference type="ARBA" id="ARBA00022989"/>
    </source>
</evidence>
<name>A0A168DVY9_9CLOT</name>
<dbReference type="OrthoDB" id="532317at2"/>
<comment type="caution">
    <text evidence="7">The sequence shown here is derived from an EMBL/GenBank/DDBJ whole genome shotgun (WGS) entry which is preliminary data.</text>
</comment>
<accession>A0A168DVY9</accession>
<feature type="transmembrane region" description="Helical" evidence="6">
    <location>
        <begin position="69"/>
        <end position="88"/>
    </location>
</feature>
<feature type="transmembrane region" description="Helical" evidence="6">
    <location>
        <begin position="7"/>
        <end position="36"/>
    </location>
</feature>
<dbReference type="GO" id="GO:0005886">
    <property type="term" value="C:plasma membrane"/>
    <property type="evidence" value="ECO:0007669"/>
    <property type="project" value="UniProtKB-SubCell"/>
</dbReference>
<reference evidence="7 8" key="1">
    <citation type="submission" date="2016-04" db="EMBL/GenBank/DDBJ databases">
        <title>Genome sequence of Clostridium magnum DSM 2767.</title>
        <authorList>
            <person name="Poehlein A."/>
            <person name="Uhlig R."/>
            <person name="Fischer R."/>
            <person name="Bahl H."/>
            <person name="Daniel R."/>
        </authorList>
    </citation>
    <scope>NUCLEOTIDE SEQUENCE [LARGE SCALE GENOMIC DNA]</scope>
    <source>
        <strain evidence="7 8">DSM 2767</strain>
    </source>
</reference>
<organism evidence="7 8">
    <name type="scientific">Clostridium magnum DSM 2767</name>
    <dbReference type="NCBI Taxonomy" id="1121326"/>
    <lineage>
        <taxon>Bacteria</taxon>
        <taxon>Bacillati</taxon>
        <taxon>Bacillota</taxon>
        <taxon>Clostridia</taxon>
        <taxon>Eubacteriales</taxon>
        <taxon>Clostridiaceae</taxon>
        <taxon>Clostridium</taxon>
    </lineage>
</organism>
<dbReference type="EMBL" id="LWAE01000003">
    <property type="protein sequence ID" value="KZL91537.1"/>
    <property type="molecule type" value="Genomic_DNA"/>
</dbReference>
<feature type="transmembrane region" description="Helical" evidence="6">
    <location>
        <begin position="100"/>
        <end position="118"/>
    </location>
</feature>
<dbReference type="Pfam" id="PF01925">
    <property type="entry name" value="TauE"/>
    <property type="match status" value="1"/>
</dbReference>
<keyword evidence="5 6" id="KW-0472">Membrane</keyword>
<keyword evidence="8" id="KW-1185">Reference proteome</keyword>
<dbReference type="STRING" id="1121326.CLMAG_32960"/>
<comment type="subcellular location">
    <subcellularLocation>
        <location evidence="6">Cell membrane</location>
        <topology evidence="6">Multi-pass membrane protein</topology>
    </subcellularLocation>
    <subcellularLocation>
        <location evidence="1">Membrane</location>
        <topology evidence="1">Multi-pass membrane protein</topology>
    </subcellularLocation>
</comment>
<comment type="similarity">
    <text evidence="2 6">Belongs to the 4-toluene sulfonate uptake permease (TSUP) (TC 2.A.102) family.</text>
</comment>
<evidence type="ECO:0000313" key="7">
    <source>
        <dbReference type="EMBL" id="KZL91537.1"/>
    </source>
</evidence>
<dbReference type="RefSeq" id="WP_066624410.1">
    <property type="nucleotide sequence ID" value="NZ_FQXL01000005.1"/>
</dbReference>
<dbReference type="PANTHER" id="PTHR43701">
    <property type="entry name" value="MEMBRANE TRANSPORTER PROTEIN MJ0441-RELATED"/>
    <property type="match status" value="1"/>
</dbReference>
<dbReference type="AlphaFoldDB" id="A0A168DVY9"/>
<keyword evidence="3 6" id="KW-0812">Transmembrane</keyword>
<evidence type="ECO:0000256" key="3">
    <source>
        <dbReference type="ARBA" id="ARBA00022692"/>
    </source>
</evidence>
<keyword evidence="4 6" id="KW-1133">Transmembrane helix</keyword>
<evidence type="ECO:0000256" key="6">
    <source>
        <dbReference type="RuleBase" id="RU363041"/>
    </source>
</evidence>
<dbReference type="InterPro" id="IPR002781">
    <property type="entry name" value="TM_pro_TauE-like"/>
</dbReference>
<dbReference type="Proteomes" id="UP000076603">
    <property type="component" value="Unassembled WGS sequence"/>
</dbReference>
<dbReference type="PATRIC" id="fig|1121326.3.peg.3330"/>
<evidence type="ECO:0000256" key="5">
    <source>
        <dbReference type="ARBA" id="ARBA00023136"/>
    </source>
</evidence>
<dbReference type="PANTHER" id="PTHR43701:SF2">
    <property type="entry name" value="MEMBRANE TRANSPORTER PROTEIN YJNA-RELATED"/>
    <property type="match status" value="1"/>
</dbReference>
<dbReference type="InterPro" id="IPR051598">
    <property type="entry name" value="TSUP/Inactive_protease-like"/>
</dbReference>
<sequence length="120" mass="12718">MSSIILFIVIGCIAGILSGLFGIGGGIIIVPALIYLCGFSQLKAQGTSLAILLPPVGILAFIDYYKKGYVNVQAGILICIFLVIGSVFGAKLSHVIPVDMMRKLFGILTMLISIKLIFGK</sequence>
<evidence type="ECO:0000256" key="2">
    <source>
        <dbReference type="ARBA" id="ARBA00009142"/>
    </source>
</evidence>
<evidence type="ECO:0000313" key="8">
    <source>
        <dbReference type="Proteomes" id="UP000076603"/>
    </source>
</evidence>
<keyword evidence="6" id="KW-1003">Cell membrane</keyword>
<protein>
    <recommendedName>
        <fullName evidence="6">Probable membrane transporter protein</fullName>
    </recommendedName>
</protein>
<feature type="transmembrane region" description="Helical" evidence="6">
    <location>
        <begin position="42"/>
        <end position="62"/>
    </location>
</feature>
<gene>
    <name evidence="7" type="ORF">CLMAG_32960</name>
</gene>
<evidence type="ECO:0000256" key="1">
    <source>
        <dbReference type="ARBA" id="ARBA00004141"/>
    </source>
</evidence>